<evidence type="ECO:0000256" key="5">
    <source>
        <dbReference type="ARBA" id="ARBA00023239"/>
    </source>
</evidence>
<dbReference type="GO" id="GO:0010333">
    <property type="term" value="F:terpene synthase activity"/>
    <property type="evidence" value="ECO:0007669"/>
    <property type="project" value="InterPro"/>
</dbReference>
<protein>
    <recommendedName>
        <fullName evidence="6">Terpene synthase</fullName>
        <ecNumber evidence="6">4.2.3.-</ecNumber>
    </recommendedName>
</protein>
<evidence type="ECO:0000256" key="4">
    <source>
        <dbReference type="ARBA" id="ARBA00022842"/>
    </source>
</evidence>
<dbReference type="SUPFAM" id="SSF48576">
    <property type="entry name" value="Terpenoid synthases"/>
    <property type="match status" value="1"/>
</dbReference>
<keyword evidence="3 6" id="KW-0479">Metal-binding</keyword>
<dbReference type="PANTHER" id="PTHR35201:SF4">
    <property type="entry name" value="BETA-PINACENE SYNTHASE-RELATED"/>
    <property type="match status" value="1"/>
</dbReference>
<dbReference type="InterPro" id="IPR034686">
    <property type="entry name" value="Terpene_cyclase-like_2"/>
</dbReference>
<reference evidence="7 8" key="1">
    <citation type="journal article" date="2019" name="Nat. Ecol. Evol.">
        <title>Megaphylogeny resolves global patterns of mushroom evolution.</title>
        <authorList>
            <person name="Varga T."/>
            <person name="Krizsan K."/>
            <person name="Foldi C."/>
            <person name="Dima B."/>
            <person name="Sanchez-Garcia M."/>
            <person name="Sanchez-Ramirez S."/>
            <person name="Szollosi G.J."/>
            <person name="Szarkandi J.G."/>
            <person name="Papp V."/>
            <person name="Albert L."/>
            <person name="Andreopoulos W."/>
            <person name="Angelini C."/>
            <person name="Antonin V."/>
            <person name="Barry K.W."/>
            <person name="Bougher N.L."/>
            <person name="Buchanan P."/>
            <person name="Buyck B."/>
            <person name="Bense V."/>
            <person name="Catcheside P."/>
            <person name="Chovatia M."/>
            <person name="Cooper J."/>
            <person name="Damon W."/>
            <person name="Desjardin D."/>
            <person name="Finy P."/>
            <person name="Geml J."/>
            <person name="Haridas S."/>
            <person name="Hughes K."/>
            <person name="Justo A."/>
            <person name="Karasinski D."/>
            <person name="Kautmanova I."/>
            <person name="Kiss B."/>
            <person name="Kocsube S."/>
            <person name="Kotiranta H."/>
            <person name="LaButti K.M."/>
            <person name="Lechner B.E."/>
            <person name="Liimatainen K."/>
            <person name="Lipzen A."/>
            <person name="Lukacs Z."/>
            <person name="Mihaltcheva S."/>
            <person name="Morgado L.N."/>
            <person name="Niskanen T."/>
            <person name="Noordeloos M.E."/>
            <person name="Ohm R.A."/>
            <person name="Ortiz-Santana B."/>
            <person name="Ovrebo C."/>
            <person name="Racz N."/>
            <person name="Riley R."/>
            <person name="Savchenko A."/>
            <person name="Shiryaev A."/>
            <person name="Soop K."/>
            <person name="Spirin V."/>
            <person name="Szebenyi C."/>
            <person name="Tomsovsky M."/>
            <person name="Tulloss R.E."/>
            <person name="Uehling J."/>
            <person name="Grigoriev I.V."/>
            <person name="Vagvolgyi C."/>
            <person name="Papp T."/>
            <person name="Martin F.M."/>
            <person name="Miettinen O."/>
            <person name="Hibbett D.S."/>
            <person name="Nagy L.G."/>
        </authorList>
    </citation>
    <scope>NUCLEOTIDE SEQUENCE [LARGE SCALE GENOMIC DNA]</scope>
    <source>
        <strain evidence="7 8">CBS 166.37</strain>
    </source>
</reference>
<dbReference type="InterPro" id="IPR008949">
    <property type="entry name" value="Isoprenoid_synthase_dom_sf"/>
</dbReference>
<accession>A0A5C3LPC3</accession>
<sequence>MHLISLDFFPALTTLAVHDIPPKPSFTSCFPCITRSDQDAVGESVIKYFIENWPWKIPGDFTKLVGQGLELWTGFTLPTALKDRIECASMLSVLGFMLDDILDTYNHDQTKQFMSRLRGLILGNTHPAADNQVEFVFADIYARIRDTDKTDPFRLGNKYCEETLRWIMALLNQEPFNASVQNTLESYAEYRFTDVGVWWAFSLMEWACNLPVPEHIACDPNFHALQRKAGMHGLLTNDLYSYRREVLQASRISFNGMKPKIVNSIPVVMVEHNFDEGEATEYIKNHLTEVEVSFLEMEDNWKLKYSGDDLAFFEKYFTATKCMIAGNLWWSASCGRYNQL</sequence>
<keyword evidence="8" id="KW-1185">Reference proteome</keyword>
<evidence type="ECO:0000256" key="3">
    <source>
        <dbReference type="ARBA" id="ARBA00022723"/>
    </source>
</evidence>
<gene>
    <name evidence="7" type="ORF">BDQ12DRAFT_376013</name>
</gene>
<keyword evidence="5 6" id="KW-0456">Lyase</keyword>
<dbReference type="PANTHER" id="PTHR35201">
    <property type="entry name" value="TERPENE SYNTHASE"/>
    <property type="match status" value="1"/>
</dbReference>
<comment type="cofactor">
    <cofactor evidence="1 6">
        <name>Mg(2+)</name>
        <dbReference type="ChEBI" id="CHEBI:18420"/>
    </cofactor>
</comment>
<organism evidence="7 8">
    <name type="scientific">Crucibulum laeve</name>
    <dbReference type="NCBI Taxonomy" id="68775"/>
    <lineage>
        <taxon>Eukaryota</taxon>
        <taxon>Fungi</taxon>
        <taxon>Dikarya</taxon>
        <taxon>Basidiomycota</taxon>
        <taxon>Agaricomycotina</taxon>
        <taxon>Agaricomycetes</taxon>
        <taxon>Agaricomycetidae</taxon>
        <taxon>Agaricales</taxon>
        <taxon>Agaricineae</taxon>
        <taxon>Nidulariaceae</taxon>
        <taxon>Crucibulum</taxon>
    </lineage>
</organism>
<dbReference type="AlphaFoldDB" id="A0A5C3LPC3"/>
<comment type="similarity">
    <text evidence="2 6">Belongs to the terpene synthase family.</text>
</comment>
<dbReference type="GO" id="GO:0046872">
    <property type="term" value="F:metal ion binding"/>
    <property type="evidence" value="ECO:0007669"/>
    <property type="project" value="UniProtKB-KW"/>
</dbReference>
<dbReference type="Gene3D" id="1.10.600.10">
    <property type="entry name" value="Farnesyl Diphosphate Synthase"/>
    <property type="match status" value="1"/>
</dbReference>
<dbReference type="EMBL" id="ML213635">
    <property type="protein sequence ID" value="TFK34178.1"/>
    <property type="molecule type" value="Genomic_DNA"/>
</dbReference>
<proteinExistence type="inferred from homology"/>
<dbReference type="Pfam" id="PF19086">
    <property type="entry name" value="Terpene_syn_C_2"/>
    <property type="match status" value="1"/>
</dbReference>
<keyword evidence="4 6" id="KW-0460">Magnesium</keyword>
<dbReference type="EC" id="4.2.3.-" evidence="6"/>
<evidence type="ECO:0000256" key="1">
    <source>
        <dbReference type="ARBA" id="ARBA00001946"/>
    </source>
</evidence>
<dbReference type="STRING" id="68775.A0A5C3LPC3"/>
<evidence type="ECO:0000256" key="2">
    <source>
        <dbReference type="ARBA" id="ARBA00006333"/>
    </source>
</evidence>
<dbReference type="OrthoDB" id="6486656at2759"/>
<evidence type="ECO:0000313" key="8">
    <source>
        <dbReference type="Proteomes" id="UP000308652"/>
    </source>
</evidence>
<name>A0A5C3LPC3_9AGAR</name>
<evidence type="ECO:0000313" key="7">
    <source>
        <dbReference type="EMBL" id="TFK34178.1"/>
    </source>
</evidence>
<dbReference type="Proteomes" id="UP000308652">
    <property type="component" value="Unassembled WGS sequence"/>
</dbReference>
<dbReference type="GO" id="GO:0008299">
    <property type="term" value="P:isoprenoid biosynthetic process"/>
    <property type="evidence" value="ECO:0007669"/>
    <property type="project" value="UniProtKB-ARBA"/>
</dbReference>
<evidence type="ECO:0000256" key="6">
    <source>
        <dbReference type="RuleBase" id="RU366034"/>
    </source>
</evidence>